<accession>A0A199VK41</accession>
<dbReference type="SUPFAM" id="SSF50978">
    <property type="entry name" value="WD40 repeat-like"/>
    <property type="match status" value="1"/>
</dbReference>
<dbReference type="PROSITE" id="PS50082">
    <property type="entry name" value="WD_REPEATS_2"/>
    <property type="match status" value="6"/>
</dbReference>
<feature type="repeat" description="WD" evidence="3">
    <location>
        <begin position="27"/>
        <end position="68"/>
    </location>
</feature>
<proteinExistence type="predicted"/>
<dbReference type="InterPro" id="IPR036322">
    <property type="entry name" value="WD40_repeat_dom_sf"/>
</dbReference>
<dbReference type="InterPro" id="IPR015943">
    <property type="entry name" value="WD40/YVTN_repeat-like_dom_sf"/>
</dbReference>
<dbReference type="Gene3D" id="2.130.10.10">
    <property type="entry name" value="YVTN repeat-like/Quinoprotein amine dehydrogenase"/>
    <property type="match status" value="1"/>
</dbReference>
<protein>
    <submittedName>
        <fullName evidence="5">COMPASS-like H3K4 histone methylase component WDR5A</fullName>
    </submittedName>
</protein>
<dbReference type="GO" id="GO:0008168">
    <property type="term" value="F:methyltransferase activity"/>
    <property type="evidence" value="ECO:0007669"/>
    <property type="project" value="UniProtKB-KW"/>
</dbReference>
<evidence type="ECO:0000256" key="1">
    <source>
        <dbReference type="ARBA" id="ARBA00022574"/>
    </source>
</evidence>
<dbReference type="InterPro" id="IPR019775">
    <property type="entry name" value="WD40_repeat_CS"/>
</dbReference>
<dbReference type="GO" id="GO:0035097">
    <property type="term" value="C:histone methyltransferase complex"/>
    <property type="evidence" value="ECO:0007669"/>
    <property type="project" value="UniProtKB-ARBA"/>
</dbReference>
<evidence type="ECO:0000259" key="4">
    <source>
        <dbReference type="Pfam" id="PF25175"/>
    </source>
</evidence>
<dbReference type="InterPro" id="IPR059122">
    <property type="entry name" value="Beta-prop_WDR5-like"/>
</dbReference>
<organism evidence="5 6">
    <name type="scientific">Ananas comosus</name>
    <name type="common">Pineapple</name>
    <name type="synonym">Ananas ananas</name>
    <dbReference type="NCBI Taxonomy" id="4615"/>
    <lineage>
        <taxon>Eukaryota</taxon>
        <taxon>Viridiplantae</taxon>
        <taxon>Streptophyta</taxon>
        <taxon>Embryophyta</taxon>
        <taxon>Tracheophyta</taxon>
        <taxon>Spermatophyta</taxon>
        <taxon>Magnoliopsida</taxon>
        <taxon>Liliopsida</taxon>
        <taxon>Poales</taxon>
        <taxon>Bromeliaceae</taxon>
        <taxon>Bromelioideae</taxon>
        <taxon>Ananas</taxon>
    </lineage>
</organism>
<feature type="domain" description="WDR5-like beta-propeller" evidence="4">
    <location>
        <begin position="26"/>
        <end position="320"/>
    </location>
</feature>
<keyword evidence="5" id="KW-0808">Transferase</keyword>
<dbReference type="PIRSF" id="PIRSF002394">
    <property type="entry name" value="GN-bd_beta"/>
    <property type="match status" value="1"/>
</dbReference>
<dbReference type="GO" id="GO:0032259">
    <property type="term" value="P:methylation"/>
    <property type="evidence" value="ECO:0007669"/>
    <property type="project" value="UniProtKB-KW"/>
</dbReference>
<sequence>MASAADASGEDAAAAAISPPYELRATLSGHKRAVSAAKFSPDGSLLASASADKTLRIYSAHSLSLLAELSPAHGEGISDLAFSSDARLLCSASDDRSLRLWDLAAPGNPTLLKTLIGHTNYAFCCAFNPQSNLVASGSFDETVRVWEVRSGRCLRVLPAHSEPVTAVDFDRDGALIVSGSYDGLCRVWDSGTGHCIKTLIDDESPPVSFAKFSPNGKFVLASTLDSTLRLWNYSAGKFLKIYNGHVNKKFCIPAAFSITNGKYIVSGSEDNCVYLWDLQTRKIVQRLEGHTDTVIAVSCHPKENMIASGALGNDKTVKVWVQKEEDQMIKWKKFGFACDVEANRVTWTSSLSGFDCCLMLKH</sequence>
<feature type="repeat" description="WD" evidence="3">
    <location>
        <begin position="70"/>
        <end position="103"/>
    </location>
</feature>
<dbReference type="PANTHER" id="PTHR19848:SF8">
    <property type="entry name" value="F-BOX AND WD REPEAT DOMAIN CONTAINING 7"/>
    <property type="match status" value="1"/>
</dbReference>
<dbReference type="Proteomes" id="UP000092600">
    <property type="component" value="Unassembled WGS sequence"/>
</dbReference>
<comment type="caution">
    <text evidence="5">The sequence shown here is derived from an EMBL/GenBank/DDBJ whole genome shotgun (WGS) entry which is preliminary data.</text>
</comment>
<dbReference type="PANTHER" id="PTHR19848">
    <property type="entry name" value="WD40 REPEAT PROTEIN"/>
    <property type="match status" value="1"/>
</dbReference>
<keyword evidence="1 3" id="KW-0853">WD repeat</keyword>
<feature type="repeat" description="WD" evidence="3">
    <location>
        <begin position="115"/>
        <end position="156"/>
    </location>
</feature>
<dbReference type="FunFam" id="2.130.10.10:FF:000228">
    <property type="entry name" value="COMPASS-like H3K4 histone methylase component WDR5A"/>
    <property type="match status" value="1"/>
</dbReference>
<feature type="repeat" description="WD" evidence="3">
    <location>
        <begin position="157"/>
        <end position="198"/>
    </location>
</feature>
<keyword evidence="5" id="KW-0489">Methyltransferase</keyword>
<dbReference type="InterPro" id="IPR001680">
    <property type="entry name" value="WD40_rpt"/>
</dbReference>
<dbReference type="AlphaFoldDB" id="A0A199VK41"/>
<dbReference type="PRINTS" id="PR00320">
    <property type="entry name" value="GPROTEINBRPT"/>
</dbReference>
<feature type="repeat" description="WD" evidence="3">
    <location>
        <begin position="260"/>
        <end position="286"/>
    </location>
</feature>
<evidence type="ECO:0000256" key="2">
    <source>
        <dbReference type="ARBA" id="ARBA00022737"/>
    </source>
</evidence>
<evidence type="ECO:0000313" key="6">
    <source>
        <dbReference type="Proteomes" id="UP000092600"/>
    </source>
</evidence>
<keyword evidence="2" id="KW-0677">Repeat</keyword>
<dbReference type="SMART" id="SM00320">
    <property type="entry name" value="WD40"/>
    <property type="match status" value="7"/>
</dbReference>
<evidence type="ECO:0000313" key="5">
    <source>
        <dbReference type="EMBL" id="OAY77241.1"/>
    </source>
</evidence>
<name>A0A199VK41_ANACO</name>
<dbReference type="EMBL" id="LSRQ01001573">
    <property type="protein sequence ID" value="OAY77241.1"/>
    <property type="molecule type" value="Genomic_DNA"/>
</dbReference>
<dbReference type="InterPro" id="IPR020472">
    <property type="entry name" value="WD40_PAC1"/>
</dbReference>
<dbReference type="Pfam" id="PF25175">
    <property type="entry name" value="Beta-prop_WDR5"/>
    <property type="match status" value="1"/>
</dbReference>
<reference evidence="5 6" key="1">
    <citation type="journal article" date="2016" name="DNA Res.">
        <title>The draft genome of MD-2 pineapple using hybrid error correction of long reads.</title>
        <authorList>
            <person name="Redwan R.M."/>
            <person name="Saidin A."/>
            <person name="Kumar S.V."/>
        </authorList>
    </citation>
    <scope>NUCLEOTIDE SEQUENCE [LARGE SCALE GENOMIC DNA]</scope>
    <source>
        <strain evidence="6">cv. MD2</strain>
        <tissue evidence="5">Leaf</tissue>
    </source>
</reference>
<dbReference type="STRING" id="4615.A0A199VK41"/>
<dbReference type="PROSITE" id="PS00678">
    <property type="entry name" value="WD_REPEATS_1"/>
    <property type="match status" value="3"/>
</dbReference>
<dbReference type="PROSITE" id="PS50294">
    <property type="entry name" value="WD_REPEATS_REGION"/>
    <property type="match status" value="5"/>
</dbReference>
<dbReference type="CDD" id="cd00200">
    <property type="entry name" value="WD40"/>
    <property type="match status" value="1"/>
</dbReference>
<evidence type="ECO:0000256" key="3">
    <source>
        <dbReference type="PROSITE-ProRule" id="PRU00221"/>
    </source>
</evidence>
<feature type="repeat" description="WD" evidence="3">
    <location>
        <begin position="200"/>
        <end position="241"/>
    </location>
</feature>
<gene>
    <name evidence="5" type="ORF">ACMD2_25214</name>
</gene>